<reference evidence="1 2" key="1">
    <citation type="submission" date="2018-09" db="EMBL/GenBank/DDBJ databases">
        <title>Genomic investigation of the strawberry pathogen Phytophthora fragariae indicates pathogenicity is determined by transcriptional variation in three key races.</title>
        <authorList>
            <person name="Adams T.M."/>
            <person name="Armitage A.D."/>
            <person name="Sobczyk M.K."/>
            <person name="Bates H.J."/>
            <person name="Dunwell J.M."/>
            <person name="Nellist C.F."/>
            <person name="Harrison R.J."/>
        </authorList>
    </citation>
    <scope>NUCLEOTIDE SEQUENCE [LARGE SCALE GENOMIC DNA]</scope>
    <source>
        <strain evidence="1 2">SCRP324</strain>
    </source>
</reference>
<proteinExistence type="predicted"/>
<organism evidence="1 2">
    <name type="scientific">Phytophthora rubi</name>
    <dbReference type="NCBI Taxonomy" id="129364"/>
    <lineage>
        <taxon>Eukaryota</taxon>
        <taxon>Sar</taxon>
        <taxon>Stramenopiles</taxon>
        <taxon>Oomycota</taxon>
        <taxon>Peronosporomycetes</taxon>
        <taxon>Peronosporales</taxon>
        <taxon>Peronosporaceae</taxon>
        <taxon>Phytophthora</taxon>
    </lineage>
</organism>
<dbReference type="AlphaFoldDB" id="A0A6A3JX17"/>
<evidence type="ECO:0000313" key="1">
    <source>
        <dbReference type="EMBL" id="KAE8996243.1"/>
    </source>
</evidence>
<accession>A0A6A3JX17</accession>
<dbReference type="Proteomes" id="UP000435112">
    <property type="component" value="Unassembled WGS sequence"/>
</dbReference>
<dbReference type="EMBL" id="QXFU01001748">
    <property type="protein sequence ID" value="KAE8996243.1"/>
    <property type="molecule type" value="Genomic_DNA"/>
</dbReference>
<evidence type="ECO:0000313" key="2">
    <source>
        <dbReference type="Proteomes" id="UP000435112"/>
    </source>
</evidence>
<comment type="caution">
    <text evidence="1">The sequence shown here is derived from an EMBL/GenBank/DDBJ whole genome shotgun (WGS) entry which is preliminary data.</text>
</comment>
<sequence>MPPYVTDVSHHALVKWKRERQEYEDAIEARCATTGEDKVKALRSVKNSFNRQILKTLCKYEWGTTIEAVTEERIVSELNTIIGNVMNDAIVDIEAVFAAELKMDLREPDVKARVINYFMKCDEIILQHGLASTFSTSTGKKEN</sequence>
<gene>
    <name evidence="1" type="ORF">PR002_g19374</name>
</gene>
<name>A0A6A3JX17_9STRA</name>
<protein>
    <submittedName>
        <fullName evidence="1">Uncharacterized protein</fullName>
    </submittedName>
</protein>
<dbReference type="OrthoDB" id="121299at2759"/>